<evidence type="ECO:0000313" key="1">
    <source>
        <dbReference type="EMBL" id="HIY20405.1"/>
    </source>
</evidence>
<dbReference type="Gene3D" id="3.40.190.10">
    <property type="entry name" value="Periplasmic binding protein-like II"/>
    <property type="match status" value="2"/>
</dbReference>
<dbReference type="Proteomes" id="UP000823868">
    <property type="component" value="Unassembled WGS sequence"/>
</dbReference>
<dbReference type="AlphaFoldDB" id="A0A9D2BYH1"/>
<reference evidence="1" key="1">
    <citation type="journal article" date="2021" name="PeerJ">
        <title>Extensive microbial diversity within the chicken gut microbiome revealed by metagenomics and culture.</title>
        <authorList>
            <person name="Gilroy R."/>
            <person name="Ravi A."/>
            <person name="Getino M."/>
            <person name="Pursley I."/>
            <person name="Horton D.L."/>
            <person name="Alikhan N.F."/>
            <person name="Baker D."/>
            <person name="Gharbi K."/>
            <person name="Hall N."/>
            <person name="Watson M."/>
            <person name="Adriaenssens E.M."/>
            <person name="Foster-Nyarko E."/>
            <person name="Jarju S."/>
            <person name="Secka A."/>
            <person name="Antonio M."/>
            <person name="Oren A."/>
            <person name="Chaudhuri R.R."/>
            <person name="La Ragione R."/>
            <person name="Hildebrand F."/>
            <person name="Pallen M.J."/>
        </authorList>
    </citation>
    <scope>NUCLEOTIDE SEQUENCE</scope>
    <source>
        <strain evidence="1">ChiBcec16_6824</strain>
    </source>
</reference>
<evidence type="ECO:0000313" key="2">
    <source>
        <dbReference type="Proteomes" id="UP000823868"/>
    </source>
</evidence>
<protein>
    <submittedName>
        <fullName evidence="1">Transporter substrate-binding domain-containing protein</fullName>
    </submittedName>
</protein>
<dbReference type="SUPFAM" id="SSF53850">
    <property type="entry name" value="Periplasmic binding protein-like II"/>
    <property type="match status" value="1"/>
</dbReference>
<sequence length="154" mass="16419">LQIVCLTTKDSTYASAQSIDDLAGGKCTAQTGTIWYDTCLPQIPDAQIQTAAETAPAMIMQLQTGTVDFICTDLPTATAAVAKDDNLVVLNFTGTDGDFQFASEEERAENVNIGMSVVKGNTELLNAMNDVLSTMTEDDFNAIMDQAIAVQPEV</sequence>
<feature type="non-terminal residue" evidence="1">
    <location>
        <position position="1"/>
    </location>
</feature>
<dbReference type="EMBL" id="DXDX01000014">
    <property type="protein sequence ID" value="HIY20405.1"/>
    <property type="molecule type" value="Genomic_DNA"/>
</dbReference>
<reference evidence="1" key="2">
    <citation type="submission" date="2021-04" db="EMBL/GenBank/DDBJ databases">
        <authorList>
            <person name="Gilroy R."/>
        </authorList>
    </citation>
    <scope>NUCLEOTIDE SEQUENCE</scope>
    <source>
        <strain evidence="1">ChiBcec16_6824</strain>
    </source>
</reference>
<accession>A0A9D2BYH1</accession>
<comment type="caution">
    <text evidence="1">The sequence shown here is derived from an EMBL/GenBank/DDBJ whole genome shotgun (WGS) entry which is preliminary data.</text>
</comment>
<gene>
    <name evidence="1" type="ORF">H9841_00700</name>
</gene>
<organism evidence="1 2">
    <name type="scientific">Candidatus Flavonifractor merdigallinarum</name>
    <dbReference type="NCBI Taxonomy" id="2838589"/>
    <lineage>
        <taxon>Bacteria</taxon>
        <taxon>Bacillati</taxon>
        <taxon>Bacillota</taxon>
        <taxon>Clostridia</taxon>
        <taxon>Eubacteriales</taxon>
        <taxon>Oscillospiraceae</taxon>
        <taxon>Flavonifractor</taxon>
    </lineage>
</organism>
<name>A0A9D2BYH1_9FIRM</name>
<proteinExistence type="predicted"/>